<dbReference type="EnsemblMetazoa" id="XM_022792045">
    <property type="protein sequence ID" value="XP_022647780"/>
    <property type="gene ID" value="LOC111244704"/>
</dbReference>
<sequence>MSRHFRMTSSTETEYDTGDFPPPYQARQFSGADDCYDEEEMVSPPECLGSGRDSGNSPSRDFYALSPTGHPQHSQHQHLPSASSLRTPDRETENHLSSYASPNLPPSEAFQPYNAIRRPRSASIPFVLDSGHDGRPTSSASHRVDRTLTEQDSDAAPMNCYVTHELREDRERERDRNSREVDPDYRTFESRDGSDRGGIDDSRGDEGMALAACPYAVPHTVDSPDSPSGRVCRPRSRTLEGLFASRHNRSQSYRSSSARSETSDAYDDFGTEFFRPRVSTMPSSGNESSPQGDEGQFYVARNFQHNEKGEIVNRGDCYREGSRSNTSVCSSSSNKSSPIGVVAGEGKPPLRVIMLGGVGVGKSSLVAQFMSSEFVNSDDYSCEEDEIHPVSVIVDDDEFNLLFIDHPISQDLTDPSAPDDNGSGAAAYLIVFSVTDASSFETAENLLKKLRARGDIQNRAVILVANKSELVRSREVSESQAKDLACRYECKFSEISASLKHNVDELLVGLVTQIKLKAKQARDAARDSSKKESGQTGHGHGHGKRRHSKTSMFLGNRTRCFFEKLFGQREHIKSRSCDNLQEL</sequence>
<evidence type="ECO:0000256" key="1">
    <source>
        <dbReference type="ARBA" id="ARBA00008846"/>
    </source>
</evidence>
<dbReference type="SMART" id="SM00173">
    <property type="entry name" value="RAS"/>
    <property type="match status" value="1"/>
</dbReference>
<evidence type="ECO:0000256" key="2">
    <source>
        <dbReference type="ARBA" id="ARBA00022553"/>
    </source>
</evidence>
<reference evidence="4" key="1">
    <citation type="submission" date="2021-01" db="UniProtKB">
        <authorList>
            <consortium name="EnsemblMetazoa"/>
        </authorList>
    </citation>
    <scope>IDENTIFICATION</scope>
</reference>
<dbReference type="Gene3D" id="3.40.50.300">
    <property type="entry name" value="P-loop containing nucleotide triphosphate hydrolases"/>
    <property type="match status" value="1"/>
</dbReference>
<dbReference type="OrthoDB" id="5239715at2759"/>
<accession>A0A7M7J747</accession>
<dbReference type="EnsemblMetazoa" id="XM_022792043">
    <property type="protein sequence ID" value="XP_022647778"/>
    <property type="gene ID" value="LOC111244704"/>
</dbReference>
<feature type="region of interest" description="Disordered" evidence="3">
    <location>
        <begin position="521"/>
        <end position="550"/>
    </location>
</feature>
<organism evidence="4 5">
    <name type="scientific">Varroa destructor</name>
    <name type="common">Honeybee mite</name>
    <dbReference type="NCBI Taxonomy" id="109461"/>
    <lineage>
        <taxon>Eukaryota</taxon>
        <taxon>Metazoa</taxon>
        <taxon>Ecdysozoa</taxon>
        <taxon>Arthropoda</taxon>
        <taxon>Chelicerata</taxon>
        <taxon>Arachnida</taxon>
        <taxon>Acari</taxon>
        <taxon>Parasitiformes</taxon>
        <taxon>Mesostigmata</taxon>
        <taxon>Gamasina</taxon>
        <taxon>Dermanyssoidea</taxon>
        <taxon>Varroidae</taxon>
        <taxon>Varroa</taxon>
    </lineage>
</organism>
<dbReference type="SMART" id="SM00175">
    <property type="entry name" value="RAB"/>
    <property type="match status" value="1"/>
</dbReference>
<dbReference type="RefSeq" id="XP_022647776.1">
    <property type="nucleotide sequence ID" value="XM_022792041.1"/>
</dbReference>
<evidence type="ECO:0000313" key="5">
    <source>
        <dbReference type="Proteomes" id="UP000594260"/>
    </source>
</evidence>
<dbReference type="InterPro" id="IPR051641">
    <property type="entry name" value="RGK_GTP-binding_reg"/>
</dbReference>
<dbReference type="AlphaFoldDB" id="A0A7M7J747"/>
<dbReference type="EnsemblMetazoa" id="XM_022792044">
    <property type="protein sequence ID" value="XP_022647779"/>
    <property type="gene ID" value="LOC111244704"/>
</dbReference>
<dbReference type="RefSeq" id="XP_022647780.1">
    <property type="nucleotide sequence ID" value="XM_022792045.1"/>
</dbReference>
<proteinExistence type="inferred from homology"/>
<dbReference type="FunCoup" id="A0A7M7J747">
    <property type="interactions" value="55"/>
</dbReference>
<dbReference type="KEGG" id="vde:111244704"/>
<name>A0A7M7J747_VARDE</name>
<dbReference type="EnsemblMetazoa" id="XM_022792041">
    <property type="protein sequence ID" value="XP_022647776"/>
    <property type="gene ID" value="LOC111244704"/>
</dbReference>
<dbReference type="InParanoid" id="A0A7M7J747"/>
<protein>
    <submittedName>
        <fullName evidence="4">Uncharacterized protein</fullName>
    </submittedName>
</protein>
<dbReference type="GeneID" id="111244704"/>
<dbReference type="PROSITE" id="PS51421">
    <property type="entry name" value="RAS"/>
    <property type="match status" value="1"/>
</dbReference>
<dbReference type="GO" id="GO:0003924">
    <property type="term" value="F:GTPase activity"/>
    <property type="evidence" value="ECO:0007669"/>
    <property type="project" value="InterPro"/>
</dbReference>
<dbReference type="Pfam" id="PF00071">
    <property type="entry name" value="Ras"/>
    <property type="match status" value="1"/>
</dbReference>
<dbReference type="GO" id="GO:0005886">
    <property type="term" value="C:plasma membrane"/>
    <property type="evidence" value="ECO:0007669"/>
    <property type="project" value="TreeGrafter"/>
</dbReference>
<feature type="compositionally biased region" description="Basic residues" evidence="3">
    <location>
        <begin position="539"/>
        <end position="549"/>
    </location>
</feature>
<feature type="compositionally biased region" description="Basic and acidic residues" evidence="3">
    <location>
        <begin position="164"/>
        <end position="206"/>
    </location>
</feature>
<evidence type="ECO:0000256" key="3">
    <source>
        <dbReference type="SAM" id="MobiDB-lite"/>
    </source>
</evidence>
<dbReference type="GO" id="GO:0005246">
    <property type="term" value="F:calcium channel regulator activity"/>
    <property type="evidence" value="ECO:0007669"/>
    <property type="project" value="TreeGrafter"/>
</dbReference>
<dbReference type="RefSeq" id="XP_022647777.1">
    <property type="nucleotide sequence ID" value="XM_022792042.1"/>
</dbReference>
<dbReference type="GO" id="GO:0005525">
    <property type="term" value="F:GTP binding"/>
    <property type="evidence" value="ECO:0007669"/>
    <property type="project" value="InterPro"/>
</dbReference>
<dbReference type="Proteomes" id="UP000594260">
    <property type="component" value="Unplaced"/>
</dbReference>
<keyword evidence="2" id="KW-0597">Phosphoprotein</keyword>
<dbReference type="PANTHER" id="PTHR45775">
    <property type="entry name" value="RAD, GEM/KIR FAMILY MEMBER 2, ISOFORM C"/>
    <property type="match status" value="1"/>
</dbReference>
<dbReference type="PRINTS" id="PR00449">
    <property type="entry name" value="RASTRNSFRMNG"/>
</dbReference>
<evidence type="ECO:0000313" key="4">
    <source>
        <dbReference type="EnsemblMetazoa" id="XP_022647777"/>
    </source>
</evidence>
<dbReference type="RefSeq" id="XP_022647778.1">
    <property type="nucleotide sequence ID" value="XM_022792043.1"/>
</dbReference>
<dbReference type="EnsemblMetazoa" id="XM_022792042">
    <property type="protein sequence ID" value="XP_022647777"/>
    <property type="gene ID" value="LOC111244704"/>
</dbReference>
<dbReference type="InterPro" id="IPR001806">
    <property type="entry name" value="Small_GTPase"/>
</dbReference>
<comment type="similarity">
    <text evidence="1">Belongs to the small GTPase superfamily. RGK family.</text>
</comment>
<feature type="compositionally biased region" description="Low complexity" evidence="3">
    <location>
        <begin position="70"/>
        <end position="85"/>
    </location>
</feature>
<keyword evidence="5" id="KW-1185">Reference proteome</keyword>
<dbReference type="InterPro" id="IPR027417">
    <property type="entry name" value="P-loop_NTPase"/>
</dbReference>
<feature type="compositionally biased region" description="Low complexity" evidence="3">
    <location>
        <begin position="250"/>
        <end position="260"/>
    </location>
</feature>
<dbReference type="SUPFAM" id="SSF52540">
    <property type="entry name" value="P-loop containing nucleoside triphosphate hydrolases"/>
    <property type="match status" value="1"/>
</dbReference>
<feature type="region of interest" description="Disordered" evidence="3">
    <location>
        <begin position="242"/>
        <end position="264"/>
    </location>
</feature>
<dbReference type="RefSeq" id="XP_022647779.1">
    <property type="nucleotide sequence ID" value="XM_022792044.1"/>
</dbReference>
<dbReference type="PANTHER" id="PTHR45775:SF6">
    <property type="entry name" value="RAD, GEM_KIR FAMILY MEMBER 2, ISOFORM C"/>
    <property type="match status" value="1"/>
</dbReference>
<feature type="region of interest" description="Disordered" evidence="3">
    <location>
        <begin position="1"/>
        <end position="206"/>
    </location>
</feature>
<feature type="compositionally biased region" description="Basic and acidic residues" evidence="3">
    <location>
        <begin position="521"/>
        <end position="533"/>
    </location>
</feature>
<dbReference type="PROSITE" id="PS51419">
    <property type="entry name" value="RAB"/>
    <property type="match status" value="1"/>
</dbReference>